<evidence type="ECO:0000313" key="1">
    <source>
        <dbReference type="EMBL" id="PMS23039.1"/>
    </source>
</evidence>
<comment type="caution">
    <text evidence="1">The sequence shown here is derived from an EMBL/GenBank/DDBJ whole genome shotgun (WGS) entry which is preliminary data.</text>
</comment>
<protein>
    <submittedName>
        <fullName evidence="1">Uncharacterized protein</fullName>
    </submittedName>
</protein>
<accession>A0A2N7W0U3</accession>
<name>A0A2N7W0U3_9BURK</name>
<proteinExistence type="predicted"/>
<dbReference type="AlphaFoldDB" id="A0A2N7W0U3"/>
<evidence type="ECO:0000313" key="2">
    <source>
        <dbReference type="Proteomes" id="UP000235616"/>
    </source>
</evidence>
<dbReference type="RefSeq" id="WP_102643729.1">
    <property type="nucleotide sequence ID" value="NZ_PNYA01000002.1"/>
</dbReference>
<organism evidence="1 2">
    <name type="scientific">Trinickia dabaoshanensis</name>
    <dbReference type="NCBI Taxonomy" id="564714"/>
    <lineage>
        <taxon>Bacteria</taxon>
        <taxon>Pseudomonadati</taxon>
        <taxon>Pseudomonadota</taxon>
        <taxon>Betaproteobacteria</taxon>
        <taxon>Burkholderiales</taxon>
        <taxon>Burkholderiaceae</taxon>
        <taxon>Trinickia</taxon>
    </lineage>
</organism>
<dbReference type="Proteomes" id="UP000235616">
    <property type="component" value="Unassembled WGS sequence"/>
</dbReference>
<gene>
    <name evidence="1" type="ORF">C0Z18_02115</name>
</gene>
<reference evidence="1 2" key="1">
    <citation type="submission" date="2018-01" db="EMBL/GenBank/DDBJ databases">
        <title>Whole genome analyses suggest that Burkholderia sensu lato contains two further novel genera in the rhizoxinica-symbiotica group Mycetohabitans gen. nov., and Trinickia gen. nov.: implications for the evolution of diazotrophy and nodulation in the Burkholderiaceae.</title>
        <authorList>
            <person name="Estrada-de los Santos P."/>
            <person name="Palmer M."/>
            <person name="Chavez-Ramirez B."/>
            <person name="Beukes C."/>
            <person name="Steenkamp E.T."/>
            <person name="Hirsch A.M."/>
            <person name="Manyaka P."/>
            <person name="Maluk M."/>
            <person name="Lafos M."/>
            <person name="Crook M."/>
            <person name="Gross E."/>
            <person name="Simon M.F."/>
            <person name="Bueno dos Reis Junior F."/>
            <person name="Poole P.S."/>
            <person name="Venter S.N."/>
            <person name="James E.K."/>
        </authorList>
    </citation>
    <scope>NUCLEOTIDE SEQUENCE [LARGE SCALE GENOMIC DNA]</scope>
    <source>
        <strain evidence="1 2">GIMN1.004</strain>
    </source>
</reference>
<keyword evidence="2" id="KW-1185">Reference proteome</keyword>
<sequence>MNDHLSITATEFAAWLLSPQAIGPCPWFVRQAEPSTLTCRRAREPDGAAADILAALSELSQ</sequence>
<dbReference type="EMBL" id="PNYA01000002">
    <property type="protein sequence ID" value="PMS23039.1"/>
    <property type="molecule type" value="Genomic_DNA"/>
</dbReference>